<evidence type="ECO:0008006" key="3">
    <source>
        <dbReference type="Google" id="ProtNLM"/>
    </source>
</evidence>
<dbReference type="RefSeq" id="XP_014261374.2">
    <property type="nucleotide sequence ID" value="XM_014405888.2"/>
</dbReference>
<dbReference type="OrthoDB" id="6344929at2759"/>
<evidence type="ECO:0000313" key="1">
    <source>
        <dbReference type="EnsemblMetazoa" id="XP_014261374.2"/>
    </source>
</evidence>
<protein>
    <recommendedName>
        <fullName evidence="3">Flightin</fullName>
    </recommendedName>
</protein>
<dbReference type="EnsemblMetazoa" id="XM_014405888.2">
    <property type="protein sequence ID" value="XP_014261374.2"/>
    <property type="gene ID" value="LOC106673702"/>
</dbReference>
<dbReference type="AlphaFoldDB" id="A0A8I6SBI5"/>
<name>A0A8I6SBI5_CIMLE</name>
<reference evidence="1" key="1">
    <citation type="submission" date="2022-01" db="UniProtKB">
        <authorList>
            <consortium name="EnsemblMetazoa"/>
        </authorList>
    </citation>
    <scope>IDENTIFICATION</scope>
</reference>
<accession>A0A8I6SBI5</accession>
<dbReference type="KEGG" id="clec:106673702"/>
<proteinExistence type="predicted"/>
<dbReference type="Proteomes" id="UP000494040">
    <property type="component" value="Unassembled WGS sequence"/>
</dbReference>
<keyword evidence="2" id="KW-1185">Reference proteome</keyword>
<sequence length="160" mass="19731">MSILLYHFRQKHRRWCKRASARQTMAEDESETKKSTRLAPPTEVMFTSSTSRKLNQHWARPVFLQYNYLYKYYHNYYDDYIDYMDSRMRGLVRDKPRPQTWAERALRTYARDTYSSSTMHRLPRYQHSNSTMHYSSFQANTWRREFSKDYCNRKYKSILL</sequence>
<dbReference type="GeneID" id="106673702"/>
<evidence type="ECO:0000313" key="2">
    <source>
        <dbReference type="Proteomes" id="UP000494040"/>
    </source>
</evidence>
<organism evidence="1 2">
    <name type="scientific">Cimex lectularius</name>
    <name type="common">Bed bug</name>
    <name type="synonym">Acanthia lectularia</name>
    <dbReference type="NCBI Taxonomy" id="79782"/>
    <lineage>
        <taxon>Eukaryota</taxon>
        <taxon>Metazoa</taxon>
        <taxon>Ecdysozoa</taxon>
        <taxon>Arthropoda</taxon>
        <taxon>Hexapoda</taxon>
        <taxon>Insecta</taxon>
        <taxon>Pterygota</taxon>
        <taxon>Neoptera</taxon>
        <taxon>Paraneoptera</taxon>
        <taxon>Hemiptera</taxon>
        <taxon>Heteroptera</taxon>
        <taxon>Panheteroptera</taxon>
        <taxon>Cimicomorpha</taxon>
        <taxon>Cimicidae</taxon>
        <taxon>Cimex</taxon>
    </lineage>
</organism>